<organism evidence="1 2">
    <name type="scientific">Larinioides sclopetarius</name>
    <dbReference type="NCBI Taxonomy" id="280406"/>
    <lineage>
        <taxon>Eukaryota</taxon>
        <taxon>Metazoa</taxon>
        <taxon>Ecdysozoa</taxon>
        <taxon>Arthropoda</taxon>
        <taxon>Chelicerata</taxon>
        <taxon>Arachnida</taxon>
        <taxon>Araneae</taxon>
        <taxon>Araneomorphae</taxon>
        <taxon>Entelegynae</taxon>
        <taxon>Araneoidea</taxon>
        <taxon>Araneidae</taxon>
        <taxon>Larinioides</taxon>
    </lineage>
</organism>
<reference evidence="1 2" key="1">
    <citation type="submission" date="2024-04" db="EMBL/GenBank/DDBJ databases">
        <authorList>
            <person name="Rising A."/>
            <person name="Reimegard J."/>
            <person name="Sonavane S."/>
            <person name="Akerstrom W."/>
            <person name="Nylinder S."/>
            <person name="Hedman E."/>
            <person name="Kallberg Y."/>
        </authorList>
    </citation>
    <scope>NUCLEOTIDE SEQUENCE [LARGE SCALE GENOMIC DNA]</scope>
</reference>
<evidence type="ECO:0000313" key="2">
    <source>
        <dbReference type="Proteomes" id="UP001497382"/>
    </source>
</evidence>
<comment type="caution">
    <text evidence="1">The sequence shown here is derived from an EMBL/GenBank/DDBJ whole genome shotgun (WGS) entry which is preliminary data.</text>
</comment>
<proteinExistence type="predicted"/>
<protein>
    <submittedName>
        <fullName evidence="1">Uncharacterized protein</fullName>
    </submittedName>
</protein>
<feature type="non-terminal residue" evidence="1">
    <location>
        <position position="1"/>
    </location>
</feature>
<keyword evidence="2" id="KW-1185">Reference proteome</keyword>
<evidence type="ECO:0000313" key="1">
    <source>
        <dbReference type="EMBL" id="CAL1273377.1"/>
    </source>
</evidence>
<gene>
    <name evidence="1" type="ORF">LARSCL_LOCUS6858</name>
</gene>
<name>A0AAV1ZNG6_9ARAC</name>
<dbReference type="EMBL" id="CAXIEN010000067">
    <property type="protein sequence ID" value="CAL1273377.1"/>
    <property type="molecule type" value="Genomic_DNA"/>
</dbReference>
<sequence length="91" mass="10456">RKSSSEVESSSYVRNQRKSRVKASVFPLRLFFFSAVISLCTGTADPSEKTLLISDLQKQNEERTKKVLIQCFKACLRELYKCLFPKYDAVV</sequence>
<accession>A0AAV1ZNG6</accession>
<dbReference type="AlphaFoldDB" id="A0AAV1ZNG6"/>
<dbReference type="Proteomes" id="UP001497382">
    <property type="component" value="Unassembled WGS sequence"/>
</dbReference>